<dbReference type="Proteomes" id="UP000663845">
    <property type="component" value="Unassembled WGS sequence"/>
</dbReference>
<name>A0A814DV03_9BILA</name>
<feature type="signal peptide" evidence="1">
    <location>
        <begin position="1"/>
        <end position="19"/>
    </location>
</feature>
<comment type="caution">
    <text evidence="2">The sequence shown here is derived from an EMBL/GenBank/DDBJ whole genome shotgun (WGS) entry which is preliminary data.</text>
</comment>
<dbReference type="AlphaFoldDB" id="A0A814DV03"/>
<keyword evidence="1" id="KW-0732">Signal</keyword>
<organism evidence="2 3">
    <name type="scientific">Adineta steineri</name>
    <dbReference type="NCBI Taxonomy" id="433720"/>
    <lineage>
        <taxon>Eukaryota</taxon>
        <taxon>Metazoa</taxon>
        <taxon>Spiralia</taxon>
        <taxon>Gnathifera</taxon>
        <taxon>Rotifera</taxon>
        <taxon>Eurotatoria</taxon>
        <taxon>Bdelloidea</taxon>
        <taxon>Adinetida</taxon>
        <taxon>Adinetidae</taxon>
        <taxon>Adineta</taxon>
    </lineage>
</organism>
<protein>
    <submittedName>
        <fullName evidence="2">Uncharacterized protein</fullName>
    </submittedName>
</protein>
<reference evidence="2" key="1">
    <citation type="submission" date="2021-02" db="EMBL/GenBank/DDBJ databases">
        <authorList>
            <person name="Nowell W R."/>
        </authorList>
    </citation>
    <scope>NUCLEOTIDE SEQUENCE</scope>
</reference>
<evidence type="ECO:0000313" key="2">
    <source>
        <dbReference type="EMBL" id="CAF0958642.1"/>
    </source>
</evidence>
<feature type="chain" id="PRO_5033022500" evidence="1">
    <location>
        <begin position="20"/>
        <end position="219"/>
    </location>
</feature>
<gene>
    <name evidence="2" type="ORF">JYZ213_LOCUS13709</name>
</gene>
<sequence length="219" mass="24337">MYSIALLIVCLSFSGIVRSDYNCSTTNILITFDDLPAVPDGAWVPNNYFDLTWSNVGYIFVPYLNSLAANHTALSSELYVAFNSGGNPMTISSPTASTFSIYSFSAVAFWYDNLTLSMAGKRNGTTIYQQTVTLQTTISSFIVLNWAYIDTINFNTSGGIVNPMFAKQANGTHISMDNLCVDISSFYTPTLYPITTTPWTYVTTIYSKEKNIKEFHTTY</sequence>
<dbReference type="EMBL" id="CAJNOG010000111">
    <property type="protein sequence ID" value="CAF0958642.1"/>
    <property type="molecule type" value="Genomic_DNA"/>
</dbReference>
<accession>A0A814DV03</accession>
<evidence type="ECO:0000256" key="1">
    <source>
        <dbReference type="SAM" id="SignalP"/>
    </source>
</evidence>
<proteinExistence type="predicted"/>
<evidence type="ECO:0000313" key="3">
    <source>
        <dbReference type="Proteomes" id="UP000663845"/>
    </source>
</evidence>